<keyword evidence="3" id="KW-1185">Reference proteome</keyword>
<dbReference type="Pfam" id="PF01926">
    <property type="entry name" value="MMR_HSR1"/>
    <property type="match status" value="1"/>
</dbReference>
<evidence type="ECO:0000313" key="2">
    <source>
        <dbReference type="EMBL" id="TFK35910.1"/>
    </source>
</evidence>
<feature type="domain" description="G" evidence="1">
    <location>
        <begin position="6"/>
        <end position="100"/>
    </location>
</feature>
<dbReference type="Gene3D" id="3.40.50.300">
    <property type="entry name" value="P-loop containing nucleotide triphosphate hydrolases"/>
    <property type="match status" value="1"/>
</dbReference>
<accession>A0A5C3LSJ2</accession>
<organism evidence="2 3">
    <name type="scientific">Crucibulum laeve</name>
    <dbReference type="NCBI Taxonomy" id="68775"/>
    <lineage>
        <taxon>Eukaryota</taxon>
        <taxon>Fungi</taxon>
        <taxon>Dikarya</taxon>
        <taxon>Basidiomycota</taxon>
        <taxon>Agaricomycotina</taxon>
        <taxon>Agaricomycetes</taxon>
        <taxon>Agaricomycetidae</taxon>
        <taxon>Agaricales</taxon>
        <taxon>Agaricineae</taxon>
        <taxon>Nidulariaceae</taxon>
        <taxon>Crucibulum</taxon>
    </lineage>
</organism>
<evidence type="ECO:0000259" key="1">
    <source>
        <dbReference type="Pfam" id="PF01926"/>
    </source>
</evidence>
<dbReference type="OrthoDB" id="8954335at2759"/>
<dbReference type="InterPro" id="IPR027417">
    <property type="entry name" value="P-loop_NTPase"/>
</dbReference>
<dbReference type="Proteomes" id="UP000308652">
    <property type="component" value="Unassembled WGS sequence"/>
</dbReference>
<protein>
    <recommendedName>
        <fullName evidence="1">G domain-containing protein</fullName>
    </recommendedName>
</protein>
<dbReference type="EMBL" id="ML213618">
    <property type="protein sequence ID" value="TFK35910.1"/>
    <property type="molecule type" value="Genomic_DNA"/>
</dbReference>
<evidence type="ECO:0000313" key="3">
    <source>
        <dbReference type="Proteomes" id="UP000308652"/>
    </source>
</evidence>
<dbReference type="CDD" id="cd00882">
    <property type="entry name" value="Ras_like_GTPase"/>
    <property type="match status" value="1"/>
</dbReference>
<sequence length="246" mass="27127">MATAFNVVVFGESGAGKSSLINMISESPNLAPISSDARGCTFNSSPYNVTLAGKLFKLHDTAGLDEGEGGRVPKSDAIVKLYSLIKSLDAGVSLLIFCMRGPRIKDAAHKNWRLFHEIICQNQVPIAIAITGLEAEEDMDEWWPKNKGAFQAYGMNPAGVACITATRGKRNKNGSYKFDDEYEESKLKVWKLIRSHHLERPWRVAPVQWFRQIVSTVAGEGIQQLVARCEMSQEQATDLGKLLANV</sequence>
<dbReference type="InterPro" id="IPR006073">
    <property type="entry name" value="GTP-bd"/>
</dbReference>
<dbReference type="STRING" id="68775.A0A5C3LSJ2"/>
<dbReference type="AlphaFoldDB" id="A0A5C3LSJ2"/>
<dbReference type="SUPFAM" id="SSF52540">
    <property type="entry name" value="P-loop containing nucleoside triphosphate hydrolases"/>
    <property type="match status" value="1"/>
</dbReference>
<reference evidence="2 3" key="1">
    <citation type="journal article" date="2019" name="Nat. Ecol. Evol.">
        <title>Megaphylogeny resolves global patterns of mushroom evolution.</title>
        <authorList>
            <person name="Varga T."/>
            <person name="Krizsan K."/>
            <person name="Foldi C."/>
            <person name="Dima B."/>
            <person name="Sanchez-Garcia M."/>
            <person name="Sanchez-Ramirez S."/>
            <person name="Szollosi G.J."/>
            <person name="Szarkandi J.G."/>
            <person name="Papp V."/>
            <person name="Albert L."/>
            <person name="Andreopoulos W."/>
            <person name="Angelini C."/>
            <person name="Antonin V."/>
            <person name="Barry K.W."/>
            <person name="Bougher N.L."/>
            <person name="Buchanan P."/>
            <person name="Buyck B."/>
            <person name="Bense V."/>
            <person name="Catcheside P."/>
            <person name="Chovatia M."/>
            <person name="Cooper J."/>
            <person name="Damon W."/>
            <person name="Desjardin D."/>
            <person name="Finy P."/>
            <person name="Geml J."/>
            <person name="Haridas S."/>
            <person name="Hughes K."/>
            <person name="Justo A."/>
            <person name="Karasinski D."/>
            <person name="Kautmanova I."/>
            <person name="Kiss B."/>
            <person name="Kocsube S."/>
            <person name="Kotiranta H."/>
            <person name="LaButti K.M."/>
            <person name="Lechner B.E."/>
            <person name="Liimatainen K."/>
            <person name="Lipzen A."/>
            <person name="Lukacs Z."/>
            <person name="Mihaltcheva S."/>
            <person name="Morgado L.N."/>
            <person name="Niskanen T."/>
            <person name="Noordeloos M.E."/>
            <person name="Ohm R.A."/>
            <person name="Ortiz-Santana B."/>
            <person name="Ovrebo C."/>
            <person name="Racz N."/>
            <person name="Riley R."/>
            <person name="Savchenko A."/>
            <person name="Shiryaev A."/>
            <person name="Soop K."/>
            <person name="Spirin V."/>
            <person name="Szebenyi C."/>
            <person name="Tomsovsky M."/>
            <person name="Tulloss R.E."/>
            <person name="Uehling J."/>
            <person name="Grigoriev I.V."/>
            <person name="Vagvolgyi C."/>
            <person name="Papp T."/>
            <person name="Martin F.M."/>
            <person name="Miettinen O."/>
            <person name="Hibbett D.S."/>
            <person name="Nagy L.G."/>
        </authorList>
    </citation>
    <scope>NUCLEOTIDE SEQUENCE [LARGE SCALE GENOMIC DNA]</scope>
    <source>
        <strain evidence="2 3">CBS 166.37</strain>
    </source>
</reference>
<dbReference type="GO" id="GO:0005525">
    <property type="term" value="F:GTP binding"/>
    <property type="evidence" value="ECO:0007669"/>
    <property type="project" value="InterPro"/>
</dbReference>
<name>A0A5C3LSJ2_9AGAR</name>
<proteinExistence type="predicted"/>
<gene>
    <name evidence="2" type="ORF">BDQ12DRAFT_699908</name>
</gene>